<dbReference type="PATRIC" id="fig|52.7.peg.7765"/>
<keyword evidence="3" id="KW-0540">Nuclease</keyword>
<dbReference type="PANTHER" id="PTHR35579">
    <property type="entry name" value="CRISPR SYSTEM CMS ENDORIBONUCLEASE CSM3"/>
    <property type="match status" value="1"/>
</dbReference>
<evidence type="ECO:0000313" key="11">
    <source>
        <dbReference type="Proteomes" id="UP000067626"/>
    </source>
</evidence>
<dbReference type="KEGG" id="ccro:CMC5_070750"/>
<dbReference type="InterPro" id="IPR005537">
    <property type="entry name" value="RAMP_III_fam"/>
</dbReference>
<dbReference type="GO" id="GO:0016787">
    <property type="term" value="F:hydrolase activity"/>
    <property type="evidence" value="ECO:0007669"/>
    <property type="project" value="UniProtKB-KW"/>
</dbReference>
<evidence type="ECO:0000256" key="5">
    <source>
        <dbReference type="ARBA" id="ARBA00022801"/>
    </source>
</evidence>
<evidence type="ECO:0000256" key="1">
    <source>
        <dbReference type="ARBA" id="ARBA00006342"/>
    </source>
</evidence>
<protein>
    <recommendedName>
        <fullName evidence="2">CRISPR system Cms endoribonuclease Csm3</fullName>
    </recommendedName>
    <alternativeName>
        <fullName evidence="8">CRISPR type III A-associated RAMP protein Csm3</fullName>
    </alternativeName>
</protein>
<dbReference type="InterPro" id="IPR013412">
    <property type="entry name" value="CRISPR-assoc_RAMP_Csm3"/>
</dbReference>
<evidence type="ECO:0000256" key="4">
    <source>
        <dbReference type="ARBA" id="ARBA00022759"/>
    </source>
</evidence>
<dbReference type="RefSeq" id="WP_050434407.1">
    <property type="nucleotide sequence ID" value="NZ_CP012159.1"/>
</dbReference>
<dbReference type="GO" id="GO:0051607">
    <property type="term" value="P:defense response to virus"/>
    <property type="evidence" value="ECO:0007669"/>
    <property type="project" value="UniProtKB-KW"/>
</dbReference>
<evidence type="ECO:0000256" key="8">
    <source>
        <dbReference type="ARBA" id="ARBA00033183"/>
    </source>
</evidence>
<keyword evidence="5" id="KW-0378">Hydrolase</keyword>
<sequence>MTWGMLEKVFLRGTITTLTGLRVGGSEQGLDAAALENLVVRHALLDEPYIPGSSLRGRMRCLLERLQGIAGPPAGDGIGFGPADDPVHPLVQLFGMASKDGAGMPSRVMVRDALLTAESRKRLGRLRGVLPMTETKAEAMIDRVTAAATARTVERLPAGAELRFELVLDVRALPERQVAVVSEVHVAEATGAAAEPTAQVPGQALPAAWLLEVQRASRSEENGWGRDEDLRWLLTGLDLIQDDAIGGHGSRGYGRVKIRLDGVTHRTRDDYLQGRPEHALEGLAEELSARVKDINQRGERELQEILASLPAIEASR</sequence>
<keyword evidence="11" id="KW-1185">Reference proteome</keyword>
<reference evidence="10 11" key="1">
    <citation type="submission" date="2015-07" db="EMBL/GenBank/DDBJ databases">
        <title>Genome analysis of myxobacterium Chondromyces crocatus Cm c5 reveals a high potential for natural compound synthesis and the genetic basis for the loss of fruiting body formation.</title>
        <authorList>
            <person name="Zaburannyi N."/>
            <person name="Bunk B."/>
            <person name="Maier J."/>
            <person name="Overmann J."/>
            <person name="Mueller R."/>
        </authorList>
    </citation>
    <scope>NUCLEOTIDE SEQUENCE [LARGE SCALE GENOMIC DNA]</scope>
    <source>
        <strain evidence="10 11">Cm c5</strain>
    </source>
</reference>
<dbReference type="AlphaFoldDB" id="A0A0K1EQB7"/>
<proteinExistence type="inferred from homology"/>
<feature type="domain" description="CRISPR type III-associated protein" evidence="9">
    <location>
        <begin position="14"/>
        <end position="257"/>
    </location>
</feature>
<dbReference type="STRING" id="52.CMC5_070750"/>
<keyword evidence="7" id="KW-0051">Antiviral defense</keyword>
<evidence type="ECO:0000256" key="6">
    <source>
        <dbReference type="ARBA" id="ARBA00022884"/>
    </source>
</evidence>
<comment type="similarity">
    <text evidence="1">Belongs to the CRISPR-associated Csm3 family.</text>
</comment>
<dbReference type="EMBL" id="CP012159">
    <property type="protein sequence ID" value="AKT42847.1"/>
    <property type="molecule type" value="Genomic_DNA"/>
</dbReference>
<evidence type="ECO:0000256" key="2">
    <source>
        <dbReference type="ARBA" id="ARBA00022150"/>
    </source>
</evidence>
<dbReference type="NCBIfam" id="TIGR02582">
    <property type="entry name" value="cas7_TM1809"/>
    <property type="match status" value="1"/>
</dbReference>
<dbReference type="GO" id="GO:0003723">
    <property type="term" value="F:RNA binding"/>
    <property type="evidence" value="ECO:0007669"/>
    <property type="project" value="UniProtKB-KW"/>
</dbReference>
<evidence type="ECO:0000313" key="10">
    <source>
        <dbReference type="EMBL" id="AKT42847.1"/>
    </source>
</evidence>
<keyword evidence="6" id="KW-0694">RNA-binding</keyword>
<evidence type="ECO:0000259" key="9">
    <source>
        <dbReference type="Pfam" id="PF03787"/>
    </source>
</evidence>
<evidence type="ECO:0000256" key="3">
    <source>
        <dbReference type="ARBA" id="ARBA00022722"/>
    </source>
</evidence>
<evidence type="ECO:0000256" key="7">
    <source>
        <dbReference type="ARBA" id="ARBA00023118"/>
    </source>
</evidence>
<accession>A0A0K1EQB7</accession>
<organism evidence="10 11">
    <name type="scientific">Chondromyces crocatus</name>
    <dbReference type="NCBI Taxonomy" id="52"/>
    <lineage>
        <taxon>Bacteria</taxon>
        <taxon>Pseudomonadati</taxon>
        <taxon>Myxococcota</taxon>
        <taxon>Polyangia</taxon>
        <taxon>Polyangiales</taxon>
        <taxon>Polyangiaceae</taxon>
        <taxon>Chondromyces</taxon>
    </lineage>
</organism>
<name>A0A0K1EQB7_CHOCO</name>
<dbReference type="Proteomes" id="UP000067626">
    <property type="component" value="Chromosome"/>
</dbReference>
<keyword evidence="4" id="KW-0255">Endonuclease</keyword>
<dbReference type="PANTHER" id="PTHR35579:SF3">
    <property type="entry name" value="CRISPR SYSTEM CMS ENDORIBONUCLEASE CSM3"/>
    <property type="match status" value="1"/>
</dbReference>
<dbReference type="GO" id="GO:0004519">
    <property type="term" value="F:endonuclease activity"/>
    <property type="evidence" value="ECO:0007669"/>
    <property type="project" value="UniProtKB-KW"/>
</dbReference>
<gene>
    <name evidence="10" type="ORF">CMC5_070750</name>
</gene>
<dbReference type="OrthoDB" id="9789361at2"/>
<dbReference type="Pfam" id="PF03787">
    <property type="entry name" value="RAMPs"/>
    <property type="match status" value="1"/>
</dbReference>
<dbReference type="InterPro" id="IPR052216">
    <property type="entry name" value="CRISPR_Csm3_endoribonuclease"/>
</dbReference>